<name>A0A9P4IV12_9PEZI</name>
<sequence length="218" mass="22126">MRSFLLLLPVGCLAIAPPQHLICPTETITLPPITITQNLLVPQGAYGLDQYVLTETRTGASGQRVVYTETVTCPPTEVGSCLLSGWTSIPRSGLTSGTTTIPTAKATQTASPKSGTSYSKHGGDQEESGQGSSQDDGGQDIDQDQGAGSSNSGSTTASPGGRSQGHNVAASSTFASSTAAPTPNIYTGPEYTGGAAVQFSHGVPTPALALLIMAMALV</sequence>
<feature type="region of interest" description="Disordered" evidence="1">
    <location>
        <begin position="92"/>
        <end position="182"/>
    </location>
</feature>
<evidence type="ECO:0000256" key="1">
    <source>
        <dbReference type="SAM" id="MobiDB-lite"/>
    </source>
</evidence>
<proteinExistence type="predicted"/>
<dbReference type="EMBL" id="ML996090">
    <property type="protein sequence ID" value="KAF2150181.1"/>
    <property type="molecule type" value="Genomic_DNA"/>
</dbReference>
<feature type="compositionally biased region" description="Low complexity" evidence="1">
    <location>
        <begin position="95"/>
        <end position="110"/>
    </location>
</feature>
<comment type="caution">
    <text evidence="2">The sequence shown here is derived from an EMBL/GenBank/DDBJ whole genome shotgun (WGS) entry which is preliminary data.</text>
</comment>
<dbReference type="Proteomes" id="UP000799439">
    <property type="component" value="Unassembled WGS sequence"/>
</dbReference>
<feature type="compositionally biased region" description="Low complexity" evidence="1">
    <location>
        <begin position="144"/>
        <end position="161"/>
    </location>
</feature>
<evidence type="ECO:0000313" key="3">
    <source>
        <dbReference type="Proteomes" id="UP000799439"/>
    </source>
</evidence>
<keyword evidence="3" id="KW-1185">Reference proteome</keyword>
<protein>
    <submittedName>
        <fullName evidence="2">Uncharacterized protein</fullName>
    </submittedName>
</protein>
<feature type="compositionally biased region" description="Low complexity" evidence="1">
    <location>
        <begin position="169"/>
        <end position="182"/>
    </location>
</feature>
<gene>
    <name evidence="2" type="ORF">K461DRAFT_300610</name>
</gene>
<organism evidence="2 3">
    <name type="scientific">Myriangium duriaei CBS 260.36</name>
    <dbReference type="NCBI Taxonomy" id="1168546"/>
    <lineage>
        <taxon>Eukaryota</taxon>
        <taxon>Fungi</taxon>
        <taxon>Dikarya</taxon>
        <taxon>Ascomycota</taxon>
        <taxon>Pezizomycotina</taxon>
        <taxon>Dothideomycetes</taxon>
        <taxon>Dothideomycetidae</taxon>
        <taxon>Myriangiales</taxon>
        <taxon>Myriangiaceae</taxon>
        <taxon>Myriangium</taxon>
    </lineage>
</organism>
<evidence type="ECO:0000313" key="2">
    <source>
        <dbReference type="EMBL" id="KAF2150181.1"/>
    </source>
</evidence>
<accession>A0A9P4IV12</accession>
<dbReference type="AlphaFoldDB" id="A0A9P4IV12"/>
<reference evidence="2" key="1">
    <citation type="journal article" date="2020" name="Stud. Mycol.">
        <title>101 Dothideomycetes genomes: a test case for predicting lifestyles and emergence of pathogens.</title>
        <authorList>
            <person name="Haridas S."/>
            <person name="Albert R."/>
            <person name="Binder M."/>
            <person name="Bloem J."/>
            <person name="Labutti K."/>
            <person name="Salamov A."/>
            <person name="Andreopoulos B."/>
            <person name="Baker S."/>
            <person name="Barry K."/>
            <person name="Bills G."/>
            <person name="Bluhm B."/>
            <person name="Cannon C."/>
            <person name="Castanera R."/>
            <person name="Culley D."/>
            <person name="Daum C."/>
            <person name="Ezra D."/>
            <person name="Gonzalez J."/>
            <person name="Henrissat B."/>
            <person name="Kuo A."/>
            <person name="Liang C."/>
            <person name="Lipzen A."/>
            <person name="Lutzoni F."/>
            <person name="Magnuson J."/>
            <person name="Mondo S."/>
            <person name="Nolan M."/>
            <person name="Ohm R."/>
            <person name="Pangilinan J."/>
            <person name="Park H.-J."/>
            <person name="Ramirez L."/>
            <person name="Alfaro M."/>
            <person name="Sun H."/>
            <person name="Tritt A."/>
            <person name="Yoshinaga Y."/>
            <person name="Zwiers L.-H."/>
            <person name="Turgeon B."/>
            <person name="Goodwin S."/>
            <person name="Spatafora J."/>
            <person name="Crous P."/>
            <person name="Grigoriev I."/>
        </authorList>
    </citation>
    <scope>NUCLEOTIDE SEQUENCE</scope>
    <source>
        <strain evidence="2">CBS 260.36</strain>
    </source>
</reference>